<dbReference type="EMBL" id="CM047737">
    <property type="protein sequence ID" value="KAJ0048409.1"/>
    <property type="molecule type" value="Genomic_DNA"/>
</dbReference>
<sequence>METSKILKCLFSVVLLISSFHVSPCVSFTSFVFGDSLVDAGNNDYLFTLSKADSPPYGIDFKPSGGRPTGRFTNGRTISDIIGQSLGAKSFPPPYLAPNTRAADAILRGINYASGASGILDKTGFLFIGRVPLREQVNYFEQSRNYMVNVMGENRTKEFLKKAIFSLTIGSNDILNYIQPSITFFFGEKTSKTTLQNFMVSNLTIHLQRLHELGARKFVVVGVGPLGCIPFVRALKLLPSEQCWTKVNELVQGYNNKLKEELTRLNQEMGPEAIFVYANSYDVFSSIIINYRQYGFENADQPCCGGYFPPFICFKRNDQNDTSVLCDDRSKYVFWDAYHPTEAANIIIAGKLLDGDESISFPINIRELYNHNL</sequence>
<name>A0ACC0ZCU5_9ROSI</name>
<dbReference type="Proteomes" id="UP001163603">
    <property type="component" value="Chromosome 2"/>
</dbReference>
<reference evidence="2" key="1">
    <citation type="journal article" date="2023" name="G3 (Bethesda)">
        <title>Genome assembly and association tests identify interacting loci associated with vigor, precocity, and sex in interspecific pistachio rootstocks.</title>
        <authorList>
            <person name="Palmer W."/>
            <person name="Jacygrad E."/>
            <person name="Sagayaradj S."/>
            <person name="Cavanaugh K."/>
            <person name="Han R."/>
            <person name="Bertier L."/>
            <person name="Beede B."/>
            <person name="Kafkas S."/>
            <person name="Golino D."/>
            <person name="Preece J."/>
            <person name="Michelmore R."/>
        </authorList>
    </citation>
    <scope>NUCLEOTIDE SEQUENCE [LARGE SCALE GENOMIC DNA]</scope>
</reference>
<keyword evidence="2" id="KW-1185">Reference proteome</keyword>
<gene>
    <name evidence="1" type="ORF">Pint_14814</name>
</gene>
<proteinExistence type="predicted"/>
<accession>A0ACC0ZCU5</accession>
<comment type="caution">
    <text evidence="1">The sequence shown here is derived from an EMBL/GenBank/DDBJ whole genome shotgun (WGS) entry which is preliminary data.</text>
</comment>
<protein>
    <submittedName>
        <fullName evidence="1">Uncharacterized protein</fullName>
    </submittedName>
</protein>
<evidence type="ECO:0000313" key="1">
    <source>
        <dbReference type="EMBL" id="KAJ0048409.1"/>
    </source>
</evidence>
<organism evidence="1 2">
    <name type="scientific">Pistacia integerrima</name>
    <dbReference type="NCBI Taxonomy" id="434235"/>
    <lineage>
        <taxon>Eukaryota</taxon>
        <taxon>Viridiplantae</taxon>
        <taxon>Streptophyta</taxon>
        <taxon>Embryophyta</taxon>
        <taxon>Tracheophyta</taxon>
        <taxon>Spermatophyta</taxon>
        <taxon>Magnoliopsida</taxon>
        <taxon>eudicotyledons</taxon>
        <taxon>Gunneridae</taxon>
        <taxon>Pentapetalae</taxon>
        <taxon>rosids</taxon>
        <taxon>malvids</taxon>
        <taxon>Sapindales</taxon>
        <taxon>Anacardiaceae</taxon>
        <taxon>Pistacia</taxon>
    </lineage>
</organism>
<evidence type="ECO:0000313" key="2">
    <source>
        <dbReference type="Proteomes" id="UP001163603"/>
    </source>
</evidence>